<dbReference type="WBParaSite" id="SMUV_0000148801-mRNA-1">
    <property type="protein sequence ID" value="SMUV_0000148801-mRNA-1"/>
    <property type="gene ID" value="SMUV_0000148801"/>
</dbReference>
<organism evidence="1 2">
    <name type="scientific">Syphacia muris</name>
    <dbReference type="NCBI Taxonomy" id="451379"/>
    <lineage>
        <taxon>Eukaryota</taxon>
        <taxon>Metazoa</taxon>
        <taxon>Ecdysozoa</taxon>
        <taxon>Nematoda</taxon>
        <taxon>Chromadorea</taxon>
        <taxon>Rhabditida</taxon>
        <taxon>Spirurina</taxon>
        <taxon>Oxyuridomorpha</taxon>
        <taxon>Oxyuroidea</taxon>
        <taxon>Oxyuridae</taxon>
        <taxon>Syphacia</taxon>
    </lineage>
</organism>
<evidence type="ECO:0000313" key="1">
    <source>
        <dbReference type="Proteomes" id="UP000046393"/>
    </source>
</evidence>
<proteinExistence type="predicted"/>
<accession>A0A0N5ABG2</accession>
<dbReference type="STRING" id="451379.A0A0N5ABG2"/>
<dbReference type="AlphaFoldDB" id="A0A0N5ABG2"/>
<dbReference type="InterPro" id="IPR014352">
    <property type="entry name" value="FERM/acyl-CoA-bd_prot_sf"/>
</dbReference>
<sequence>LHSDSKKCLVAQKEAEEQSKQFEAYWKRRHQEDRDLWRDKDFANAVDKMSRAGYVGVHGSYTVPTEDIRMFNALYMQITVGDYDGNEGLECASEWKKLEGKSRIECQREFIRQANKTITKYGWNPPPGWK</sequence>
<protein>
    <submittedName>
        <fullName evidence="2">ACB domain-containing protein</fullName>
    </submittedName>
</protein>
<dbReference type="Proteomes" id="UP000046393">
    <property type="component" value="Unplaced"/>
</dbReference>
<name>A0A0N5ABG2_9BILA</name>
<keyword evidence="1" id="KW-1185">Reference proteome</keyword>
<dbReference type="InterPro" id="IPR035984">
    <property type="entry name" value="Acyl-CoA-binding_sf"/>
</dbReference>
<evidence type="ECO:0000313" key="2">
    <source>
        <dbReference type="WBParaSite" id="SMUV_0000148801-mRNA-1"/>
    </source>
</evidence>
<reference evidence="2" key="1">
    <citation type="submission" date="2017-02" db="UniProtKB">
        <authorList>
            <consortium name="WormBaseParasite"/>
        </authorList>
    </citation>
    <scope>IDENTIFICATION</scope>
</reference>
<dbReference type="GO" id="GO:0000062">
    <property type="term" value="F:fatty-acyl-CoA binding"/>
    <property type="evidence" value="ECO:0007669"/>
    <property type="project" value="InterPro"/>
</dbReference>
<dbReference type="SUPFAM" id="SSF47027">
    <property type="entry name" value="Acyl-CoA binding protein"/>
    <property type="match status" value="1"/>
</dbReference>
<dbReference type="Gene3D" id="1.20.80.10">
    <property type="match status" value="1"/>
</dbReference>